<proteinExistence type="predicted"/>
<sequence length="1453" mass="162531">MAMSPLTNKRILLFIQYTTPSTMAQLPSRQLSKSKLSTFLRTKCDRHLYLSLFNNNVANLKAANLPVPLKTRPAVQLITKSGQDFEREQFDELTKVLPQNVIFRPGYAEVDLDATLSSIDPKALPQFILQPGIEPQHFRDYALDNLGLTTSEKQTIPPLSGLRPDILYVHKPNTNDYEVLPNGKRKLVTPADSRIAISVIDLKNVTEANASYAAEVCLYTFFLTNWLNSVGANHKDKYYVSHKTYLWKHTNMPNFSKTISLSNSTANHRIEALELDLQDGLVNYMIYFSSVYKFFKEDIPRVVTKGDTEGWASVAYHISSKCNACDWLGNEGWLFGEDLRTFEANPNHYCLPAAEADDHLCQLPNLSKGASSVLVQNGHSTLSNLVGLSPDTLTLKKHSLLKSDRSQISERARAINTGSISINQNAKFAGLAAFVDAEYDIIVNFDSGSGLLTGIALRGMLFAPFQQMLKKPDGSTASYHSYGEEAFVVEKDFLEAEWVALESFINKLAQSISTSHQLFNASGFGSVRTQICFWEPRQYEELCNAFGRHLLKVLSLPERSQRALAWLFPADELMEKDSELTPGIVFIRNFISQGTRLPVKFAHTLLGVAEKYHLPGMPPRKLDNYYREILGDSIPRERIFEIWKANLGVIPMYGKNISLSHAIKNYENALKTHAWALASVTAKLRIDLRDRLTSKAPILSLAISTGANSVAYDSKLWIQWDKVEASTAKTQSELELITDAESLEASYKIIVLPKMVQDLGNYRYKFEVSEDSTEAKLEEGKSFYVAGLVNHPGYPLQTGSSLGLSEDPPNIDFAKLRIPLHKIVAVTLENFDRINRIAIISLRPRSPFVEELFNLILSSGLLPLDREPIYLQEGVPYDDSESTKEILKEVGNPPYAKISNEAKEAMGDKAAKKIVRGTDPSTPIARVLWESDALSSIDIRTDAESQAISNYRAPNRSRDLNASQKDAVYNCARKQLSVIWGPPGTGKTDTLSFLLQSIIHEAQTNNKSRKILITGPNYRAVEELTERLVKNINEDPSCIAELFMIYSNNRIPKEISATNHHLKIKIVQRGSDDYGTNILSLRESIENPNKVTVVATTAHMVHRLTKEIYGRDSNWLKELYDFVIIDESSQVPLTLSLRPLTVLKASGQLVVAGDHLQMPPILSLDPPKNAEYLIGSIQTYLLERFGISSKNLLINYRSNQDIVDFAKSLDYPQGLTAFHTQRKLKLIGDLDTTISSLPKGYPTTTAYKELLLPDRSVTTLIHDDQISSQANEIEARMVAGLAFCLRHSMSKNLSSGNTDEQHAPFSDDEFFESGIGVVTPHKAQKSLVVKELLELFPNADPTLIYNAVDTVERFQGGERDTIIVSFGVGDTDIIQGEEEFLLQLERTNVSISRAKAKCIVLMTKALAYHLPTDTKAALTAQAIKSYTEEFCSNRLEVDIEYGGNHKIGEVRWH</sequence>
<feature type="domain" description="DNA2/NAM7 helicase-like C-terminal" evidence="5">
    <location>
        <begin position="1187"/>
        <end position="1401"/>
    </location>
</feature>
<dbReference type="InterPro" id="IPR047187">
    <property type="entry name" value="SF1_C_Upf1"/>
</dbReference>
<reference evidence="7" key="1">
    <citation type="submission" date="2017-02" db="EMBL/GenBank/DDBJ databases">
        <authorList>
            <person name="Varghese N."/>
            <person name="Submissions S."/>
        </authorList>
    </citation>
    <scope>NUCLEOTIDE SEQUENCE [LARGE SCALE GENOMIC DNA]</scope>
    <source>
        <strain evidence="7">DSM 22224</strain>
    </source>
</reference>
<dbReference type="Proteomes" id="UP000190367">
    <property type="component" value="Unassembled WGS sequence"/>
</dbReference>
<protein>
    <submittedName>
        <fullName evidence="6">AAA domain-containing protein</fullName>
    </submittedName>
</protein>
<gene>
    <name evidence="6" type="ORF">SAMN04488128_1011767</name>
</gene>
<dbReference type="GO" id="GO:0016787">
    <property type="term" value="F:hydrolase activity"/>
    <property type="evidence" value="ECO:0007669"/>
    <property type="project" value="UniProtKB-KW"/>
</dbReference>
<dbReference type="SUPFAM" id="SSF52540">
    <property type="entry name" value="P-loop containing nucleoside triphosphate hydrolases"/>
    <property type="match status" value="1"/>
</dbReference>
<dbReference type="GO" id="GO:0043139">
    <property type="term" value="F:5'-3' DNA helicase activity"/>
    <property type="evidence" value="ECO:0007669"/>
    <property type="project" value="TreeGrafter"/>
</dbReference>
<dbReference type="GO" id="GO:0005524">
    <property type="term" value="F:ATP binding"/>
    <property type="evidence" value="ECO:0007669"/>
    <property type="project" value="UniProtKB-KW"/>
</dbReference>
<organism evidence="6 7">
    <name type="scientific">Chitinophaga eiseniae</name>
    <dbReference type="NCBI Taxonomy" id="634771"/>
    <lineage>
        <taxon>Bacteria</taxon>
        <taxon>Pseudomonadati</taxon>
        <taxon>Bacteroidota</taxon>
        <taxon>Chitinophagia</taxon>
        <taxon>Chitinophagales</taxon>
        <taxon>Chitinophagaceae</taxon>
        <taxon>Chitinophaga</taxon>
    </lineage>
</organism>
<name>A0A1T4NVH2_9BACT</name>
<keyword evidence="7" id="KW-1185">Reference proteome</keyword>
<evidence type="ECO:0000256" key="4">
    <source>
        <dbReference type="ARBA" id="ARBA00022840"/>
    </source>
</evidence>
<dbReference type="PANTHER" id="PTHR43788:SF8">
    <property type="entry name" value="DNA-BINDING PROTEIN SMUBP-2"/>
    <property type="match status" value="1"/>
</dbReference>
<dbReference type="EMBL" id="FUWZ01000001">
    <property type="protein sequence ID" value="SJZ83046.1"/>
    <property type="molecule type" value="Genomic_DNA"/>
</dbReference>
<dbReference type="PANTHER" id="PTHR43788">
    <property type="entry name" value="DNA2/NAM7 HELICASE FAMILY MEMBER"/>
    <property type="match status" value="1"/>
</dbReference>
<evidence type="ECO:0000256" key="2">
    <source>
        <dbReference type="ARBA" id="ARBA00022801"/>
    </source>
</evidence>
<dbReference type="InterPro" id="IPR050534">
    <property type="entry name" value="Coronavir_polyprotein_1ab"/>
</dbReference>
<dbReference type="InterPro" id="IPR027417">
    <property type="entry name" value="P-loop_NTPase"/>
</dbReference>
<keyword evidence="3" id="KW-0347">Helicase</keyword>
<dbReference type="CDD" id="cd18808">
    <property type="entry name" value="SF1_C_Upf1"/>
    <property type="match status" value="1"/>
</dbReference>
<evidence type="ECO:0000256" key="1">
    <source>
        <dbReference type="ARBA" id="ARBA00022741"/>
    </source>
</evidence>
<evidence type="ECO:0000313" key="7">
    <source>
        <dbReference type="Proteomes" id="UP000190367"/>
    </source>
</evidence>
<dbReference type="Gene3D" id="3.40.50.300">
    <property type="entry name" value="P-loop containing nucleotide triphosphate hydrolases"/>
    <property type="match status" value="2"/>
</dbReference>
<dbReference type="Pfam" id="PF13245">
    <property type="entry name" value="AAA_19"/>
    <property type="match status" value="1"/>
</dbReference>
<accession>A0A1T4NVH2</accession>
<keyword evidence="2" id="KW-0378">Hydrolase</keyword>
<keyword evidence="4" id="KW-0067">ATP-binding</keyword>
<keyword evidence="1" id="KW-0547">Nucleotide-binding</keyword>
<evidence type="ECO:0000259" key="5">
    <source>
        <dbReference type="Pfam" id="PF13087"/>
    </source>
</evidence>
<dbReference type="Pfam" id="PF13087">
    <property type="entry name" value="AAA_12"/>
    <property type="match status" value="1"/>
</dbReference>
<dbReference type="InterPro" id="IPR041679">
    <property type="entry name" value="DNA2/NAM7-like_C"/>
</dbReference>
<evidence type="ECO:0000313" key="6">
    <source>
        <dbReference type="EMBL" id="SJZ83046.1"/>
    </source>
</evidence>
<evidence type="ECO:0000256" key="3">
    <source>
        <dbReference type="ARBA" id="ARBA00022806"/>
    </source>
</evidence>